<name>A0A3A8AIS3_9HYPH</name>
<feature type="transmembrane region" description="Helical" evidence="3">
    <location>
        <begin position="71"/>
        <end position="91"/>
    </location>
</feature>
<evidence type="ECO:0000256" key="1">
    <source>
        <dbReference type="SAM" id="Coils"/>
    </source>
</evidence>
<evidence type="ECO:0000256" key="3">
    <source>
        <dbReference type="SAM" id="Phobius"/>
    </source>
</evidence>
<sequence length="868" mass="94807">MSDHQPAPSGKNRGRGLKRADAGAGLGFARWFSRAVIAAERLAPLVLPLAIIVCLYAILSWFGFFRAVPDAVRIGTGAVLAVAAVAALWPLRRLTLPVERDVDHRLERENHLLHRPITTQDDRLARDDDPFARALWKAHQDNIAKGLGRVDPVRARTTLPARDPWALRALVPLLLVTAFAYSFAPDGGRLTDVARTHAAEIVVPARVDVWITPPAYTGIAPIFLTSELNAEKTQFTAPEGSGITVRIAGGTGAETVSFPGPGAPIEAEGGAQGEARAFAATVDTGGALQIADGEETLGAWSILMTEDHAPEIAFAPEEPFERAANGTMTLRYAATDDYRVSAARGLIELADPDAQGARPLYDAPELPLTLPRRNAEDGAARTMRDLTEHPWAGARVRLTLEAEDDLGQTGRSGPRTLVLPGRPFSNPLARALIEQRRILALDANRQAEIVDLLDVLMLYPEETIDNASHFLGMTTARTRLADARNDDQLRAVVDYLWEVARQIEDGGLTDAERRLRQAQQALQDALENGASEEEIARLMDELREAMNEFMREFAERAMNDPDLAQRMPEANGEEIDRQTLDEMMDQIEEMARSGAREQAMDMLRQLENMMNNLQMARPNQQGDSQSQAQQQMNELGEILREQQQLMDETFRQNRQGQQGQQQPGQGQMGQQPPPGQGQGQQGQQPGQGQMGQNGQGGQQGQPGQEGQGLEGLAPGQQALQDRLDQFLDGLRGMGIDPGEDFGEAGRSMGEAGEALGGNEGEQALAEQGNALDALRRGAGDMMQQMQQQAQNGQAGSMEPGGNRNGEDRDPLGRPQRSSGPDFGESVDIPDEIDVRRAREILEAIRERLGNALSPQLERDYLERLLELR</sequence>
<dbReference type="RefSeq" id="WP_109765617.1">
    <property type="nucleotide sequence ID" value="NZ_QFWV02000004.1"/>
</dbReference>
<keyword evidence="3" id="KW-0812">Transmembrane</keyword>
<dbReference type="OrthoDB" id="8477685at2"/>
<dbReference type="NCBIfam" id="TIGR02302">
    <property type="entry name" value="aProt_lowcomp"/>
    <property type="match status" value="1"/>
</dbReference>
<protein>
    <submittedName>
        <fullName evidence="4">TIGR02302 family protein</fullName>
    </submittedName>
</protein>
<reference evidence="4 5" key="1">
    <citation type="journal article" date="2018" name="Int. J. Syst. Bacteriol.">
        <title>Oceaniradius stylonemae gen. nov., sp. nov., isolated from a red alga, Stylonema cornu-cervi.</title>
        <authorList>
            <person name="Jeong S."/>
        </authorList>
    </citation>
    <scope>NUCLEOTIDE SEQUENCE [LARGE SCALE GENOMIC DNA]</scope>
    <source>
        <strain evidence="4 5">StC1</strain>
    </source>
</reference>
<dbReference type="Proteomes" id="UP000246132">
    <property type="component" value="Unassembled WGS sequence"/>
</dbReference>
<evidence type="ECO:0000313" key="5">
    <source>
        <dbReference type="Proteomes" id="UP000246132"/>
    </source>
</evidence>
<dbReference type="Pfam" id="PF13779">
    <property type="entry name" value="DUF4175"/>
    <property type="match status" value="1"/>
</dbReference>
<feature type="compositionally biased region" description="Gly residues" evidence="2">
    <location>
        <begin position="688"/>
        <end position="709"/>
    </location>
</feature>
<feature type="coiled-coil region" evidence="1">
    <location>
        <begin position="508"/>
        <end position="555"/>
    </location>
</feature>
<accession>A0A3A8AIS3</accession>
<organism evidence="4 5">
    <name type="scientific">Oceaniradius stylonematis</name>
    <dbReference type="NCBI Taxonomy" id="2184161"/>
    <lineage>
        <taxon>Bacteria</taxon>
        <taxon>Pseudomonadati</taxon>
        <taxon>Pseudomonadota</taxon>
        <taxon>Alphaproteobacteria</taxon>
        <taxon>Hyphomicrobiales</taxon>
        <taxon>Ahrensiaceae</taxon>
        <taxon>Oceaniradius</taxon>
    </lineage>
</organism>
<evidence type="ECO:0000256" key="2">
    <source>
        <dbReference type="SAM" id="MobiDB-lite"/>
    </source>
</evidence>
<evidence type="ECO:0000313" key="4">
    <source>
        <dbReference type="EMBL" id="RKF07580.1"/>
    </source>
</evidence>
<feature type="region of interest" description="Disordered" evidence="2">
    <location>
        <begin position="650"/>
        <end position="833"/>
    </location>
</feature>
<feature type="compositionally biased region" description="Low complexity" evidence="2">
    <location>
        <begin position="779"/>
        <end position="795"/>
    </location>
</feature>
<proteinExistence type="predicted"/>
<keyword evidence="3" id="KW-1133">Transmembrane helix</keyword>
<dbReference type="AlphaFoldDB" id="A0A3A8AIS3"/>
<gene>
    <name evidence="4" type="ORF">DEM25_007310</name>
</gene>
<keyword evidence="1" id="KW-0175">Coiled coil</keyword>
<feature type="coiled-coil region" evidence="1">
    <location>
        <begin position="592"/>
        <end position="648"/>
    </location>
</feature>
<feature type="compositionally biased region" description="Low complexity" evidence="2">
    <location>
        <begin position="710"/>
        <end position="720"/>
    </location>
</feature>
<dbReference type="InterPro" id="IPR012683">
    <property type="entry name" value="CHP02302_TM"/>
</dbReference>
<feature type="transmembrane region" description="Helical" evidence="3">
    <location>
        <begin position="42"/>
        <end position="65"/>
    </location>
</feature>
<keyword evidence="5" id="KW-1185">Reference proteome</keyword>
<comment type="caution">
    <text evidence="4">The sequence shown here is derived from an EMBL/GenBank/DDBJ whole genome shotgun (WGS) entry which is preliminary data.</text>
</comment>
<dbReference type="EMBL" id="QFWV02000004">
    <property type="protein sequence ID" value="RKF07580.1"/>
    <property type="molecule type" value="Genomic_DNA"/>
</dbReference>
<keyword evidence="3" id="KW-0472">Membrane</keyword>
<feature type="compositionally biased region" description="Low complexity" evidence="2">
    <location>
        <begin position="652"/>
        <end position="670"/>
    </location>
</feature>